<dbReference type="EMBL" id="JAWHTF010000004">
    <property type="protein sequence ID" value="MDU8886334.1"/>
    <property type="molecule type" value="Genomic_DNA"/>
</dbReference>
<sequence>MVTKCKDYGKWIGSANWTYNATIRRHYKLTEFNTKKMMDNLIKQKGMNKLFFSIEDDKNDNMTHVHLLIDSDSNYSRERLARELGVNMKAVSFLEEVKSIRDIAYYITKGFWKRTSFYDIRFKK</sequence>
<organism evidence="1 2">
    <name type="scientific">Gilvirhabdus luticola</name>
    <dbReference type="NCBI Taxonomy" id="3079858"/>
    <lineage>
        <taxon>Bacteria</taxon>
        <taxon>Pseudomonadati</taxon>
        <taxon>Bacteroidota</taxon>
        <taxon>Flavobacteriia</taxon>
        <taxon>Flavobacteriales</taxon>
        <taxon>Flavobacteriaceae</taxon>
        <taxon>Gilvirhabdus</taxon>
    </lineage>
</organism>
<dbReference type="Proteomes" id="UP001268651">
    <property type="component" value="Unassembled WGS sequence"/>
</dbReference>
<evidence type="ECO:0000313" key="2">
    <source>
        <dbReference type="Proteomes" id="UP001268651"/>
    </source>
</evidence>
<proteinExistence type="predicted"/>
<protein>
    <submittedName>
        <fullName evidence="1">Uncharacterized protein</fullName>
    </submittedName>
</protein>
<name>A0ABU3U7P1_9FLAO</name>
<keyword evidence="2" id="KW-1185">Reference proteome</keyword>
<gene>
    <name evidence="1" type="ORF">RXV94_09195</name>
</gene>
<evidence type="ECO:0000313" key="1">
    <source>
        <dbReference type="EMBL" id="MDU8886334.1"/>
    </source>
</evidence>
<accession>A0ABU3U7P1</accession>
<comment type="caution">
    <text evidence="1">The sequence shown here is derived from an EMBL/GenBank/DDBJ whole genome shotgun (WGS) entry which is preliminary data.</text>
</comment>
<reference evidence="1 2" key="1">
    <citation type="submission" date="2023-10" db="EMBL/GenBank/DDBJ databases">
        <title>Marimonas sp. nov. isolated from tidal mud flat.</title>
        <authorList>
            <person name="Jaincy N.J."/>
            <person name="Srinivasan S."/>
            <person name="Lee S.-S."/>
        </authorList>
    </citation>
    <scope>NUCLEOTIDE SEQUENCE [LARGE SCALE GENOMIC DNA]</scope>
    <source>
        <strain evidence="1 2">MJ-SS3</strain>
    </source>
</reference>
<dbReference type="RefSeq" id="WP_316662335.1">
    <property type="nucleotide sequence ID" value="NZ_JAWHTF010000004.1"/>
</dbReference>